<evidence type="ECO:0000313" key="3">
    <source>
        <dbReference type="EMBL" id="RPF53484.1"/>
    </source>
</evidence>
<dbReference type="RefSeq" id="WP_124222040.1">
    <property type="nucleotide sequence ID" value="NZ_RKRF01000009.1"/>
</dbReference>
<name>A0A3N5B7S3_9BACI</name>
<accession>A0A3N5B7S3</accession>
<feature type="transmembrane region" description="Helical" evidence="1">
    <location>
        <begin position="20"/>
        <end position="40"/>
    </location>
</feature>
<proteinExistence type="predicted"/>
<organism evidence="3 4">
    <name type="scientific">Aquisalibacillus elongatus</name>
    <dbReference type="NCBI Taxonomy" id="485577"/>
    <lineage>
        <taxon>Bacteria</taxon>
        <taxon>Bacillati</taxon>
        <taxon>Bacillota</taxon>
        <taxon>Bacilli</taxon>
        <taxon>Bacillales</taxon>
        <taxon>Bacillaceae</taxon>
        <taxon>Aquisalibacillus</taxon>
    </lineage>
</organism>
<evidence type="ECO:0000313" key="4">
    <source>
        <dbReference type="Proteomes" id="UP000276443"/>
    </source>
</evidence>
<keyword evidence="1" id="KW-0812">Transmembrane</keyword>
<reference evidence="3 4" key="1">
    <citation type="submission" date="2018-11" db="EMBL/GenBank/DDBJ databases">
        <title>Genomic Encyclopedia of Type Strains, Phase IV (KMG-IV): sequencing the most valuable type-strain genomes for metagenomic binning, comparative biology and taxonomic classification.</title>
        <authorList>
            <person name="Goeker M."/>
        </authorList>
    </citation>
    <scope>NUCLEOTIDE SEQUENCE [LARGE SCALE GENOMIC DNA]</scope>
    <source>
        <strain evidence="3 4">DSM 18090</strain>
    </source>
</reference>
<keyword evidence="4" id="KW-1185">Reference proteome</keyword>
<dbReference type="Proteomes" id="UP000276443">
    <property type="component" value="Unassembled WGS sequence"/>
</dbReference>
<dbReference type="InterPro" id="IPR018649">
    <property type="entry name" value="SHOCT"/>
</dbReference>
<dbReference type="EMBL" id="RKRF01000009">
    <property type="protein sequence ID" value="RPF53484.1"/>
    <property type="molecule type" value="Genomic_DNA"/>
</dbReference>
<dbReference type="Pfam" id="PF09851">
    <property type="entry name" value="SHOCT"/>
    <property type="match status" value="1"/>
</dbReference>
<feature type="domain" description="SHOCT" evidence="2">
    <location>
        <begin position="57"/>
        <end position="83"/>
    </location>
</feature>
<evidence type="ECO:0000259" key="2">
    <source>
        <dbReference type="Pfam" id="PF09851"/>
    </source>
</evidence>
<dbReference type="OrthoDB" id="48047at2"/>
<sequence>MMNGNMMNDGMGGSFFGNFLFSIIMIIIIVLIVVIVVWMFKGENNKERKDSAYPEGDSLEVLKRRLAKGEITEEEYDRLKDKLKS</sequence>
<gene>
    <name evidence="3" type="ORF">EDC24_1987</name>
</gene>
<dbReference type="AlphaFoldDB" id="A0A3N5B7S3"/>
<keyword evidence="1" id="KW-0472">Membrane</keyword>
<evidence type="ECO:0000256" key="1">
    <source>
        <dbReference type="SAM" id="Phobius"/>
    </source>
</evidence>
<protein>
    <submittedName>
        <fullName evidence="3">Putative membrane protein</fullName>
    </submittedName>
</protein>
<comment type="caution">
    <text evidence="3">The sequence shown here is derived from an EMBL/GenBank/DDBJ whole genome shotgun (WGS) entry which is preliminary data.</text>
</comment>
<keyword evidence="1" id="KW-1133">Transmembrane helix</keyword>